<protein>
    <submittedName>
        <fullName evidence="2">Uncharacterized protein</fullName>
    </submittedName>
</protein>
<evidence type="ECO:0000313" key="2">
    <source>
        <dbReference type="EMBL" id="MCI79051.1"/>
    </source>
</evidence>
<keyword evidence="3" id="KW-1185">Reference proteome</keyword>
<gene>
    <name evidence="2" type="ORF">A2U01_0100322</name>
</gene>
<dbReference type="EMBL" id="LXQA010965014">
    <property type="protein sequence ID" value="MCI79051.1"/>
    <property type="molecule type" value="Genomic_DNA"/>
</dbReference>
<sequence length="44" mass="4581">HHDCAGSVAMTSASNQGKTLGTGKGSLLGRIHFPGSHYEEKQGK</sequence>
<comment type="caution">
    <text evidence="2">The sequence shown here is derived from an EMBL/GenBank/DDBJ whole genome shotgun (WGS) entry which is preliminary data.</text>
</comment>
<feature type="non-terminal residue" evidence="2">
    <location>
        <position position="1"/>
    </location>
</feature>
<dbReference type="Proteomes" id="UP000265520">
    <property type="component" value="Unassembled WGS sequence"/>
</dbReference>
<proteinExistence type="predicted"/>
<organism evidence="2 3">
    <name type="scientific">Trifolium medium</name>
    <dbReference type="NCBI Taxonomy" id="97028"/>
    <lineage>
        <taxon>Eukaryota</taxon>
        <taxon>Viridiplantae</taxon>
        <taxon>Streptophyta</taxon>
        <taxon>Embryophyta</taxon>
        <taxon>Tracheophyta</taxon>
        <taxon>Spermatophyta</taxon>
        <taxon>Magnoliopsida</taxon>
        <taxon>eudicotyledons</taxon>
        <taxon>Gunneridae</taxon>
        <taxon>Pentapetalae</taxon>
        <taxon>rosids</taxon>
        <taxon>fabids</taxon>
        <taxon>Fabales</taxon>
        <taxon>Fabaceae</taxon>
        <taxon>Papilionoideae</taxon>
        <taxon>50 kb inversion clade</taxon>
        <taxon>NPAAA clade</taxon>
        <taxon>Hologalegina</taxon>
        <taxon>IRL clade</taxon>
        <taxon>Trifolieae</taxon>
        <taxon>Trifolium</taxon>
    </lineage>
</organism>
<dbReference type="AlphaFoldDB" id="A0A392UVY3"/>
<evidence type="ECO:0000256" key="1">
    <source>
        <dbReference type="SAM" id="MobiDB-lite"/>
    </source>
</evidence>
<evidence type="ECO:0000313" key="3">
    <source>
        <dbReference type="Proteomes" id="UP000265520"/>
    </source>
</evidence>
<feature type="region of interest" description="Disordered" evidence="1">
    <location>
        <begin position="1"/>
        <end position="44"/>
    </location>
</feature>
<name>A0A392UVY3_9FABA</name>
<reference evidence="2 3" key="1">
    <citation type="journal article" date="2018" name="Front. Plant Sci.">
        <title>Red Clover (Trifolium pratense) and Zigzag Clover (T. medium) - A Picture of Genomic Similarities and Differences.</title>
        <authorList>
            <person name="Dluhosova J."/>
            <person name="Istvanek J."/>
            <person name="Nedelnik J."/>
            <person name="Repkova J."/>
        </authorList>
    </citation>
    <scope>NUCLEOTIDE SEQUENCE [LARGE SCALE GENOMIC DNA]</scope>
    <source>
        <strain evidence="3">cv. 10/8</strain>
        <tissue evidence="2">Leaf</tissue>
    </source>
</reference>
<accession>A0A392UVY3</accession>